<accession>A0A8H7E3G7</accession>
<reference evidence="3" key="1">
    <citation type="submission" date="2020-02" db="EMBL/GenBank/DDBJ databases">
        <authorList>
            <person name="Palmer J.M."/>
        </authorList>
    </citation>
    <scope>NUCLEOTIDE SEQUENCE</scope>
    <source>
        <strain evidence="3">EPUS1.4</strain>
        <tissue evidence="3">Thallus</tissue>
    </source>
</reference>
<keyword evidence="2" id="KW-0812">Transmembrane</keyword>
<keyword evidence="2" id="KW-1133">Transmembrane helix</keyword>
<dbReference type="AlphaFoldDB" id="A0A8H7E3G7"/>
<feature type="region of interest" description="Disordered" evidence="1">
    <location>
        <begin position="278"/>
        <end position="338"/>
    </location>
</feature>
<sequence length="338" mass="36242">MRRGRKRQDGGSATMPRIILPPKSTEGALDSIFTTTMTLSSLSTYTDVGGVRVTTAQEVTTTAVISAEAAPFISAIQPSTTFSSSTSTSSPSSVQTSPPAQTSTPPAQGIPLNLIPAIVVPIVVVALAAPIALYFFLTRHDRQRRKSRTALQTSTRACPDTRIEYKKHDFTNSSLRAGASEASGIMSFDLGPAAEKPLPVVNVGQLPDYAFERPDSFQVVRGLDPGIGQAVSRYSIGKDSFGKIADASQRRTSIQELSEENMRIARLATDSRASFGTRGLDEVSDMSARERTSRQVERRSVDELSNVSSFYENETAASSDRGGGILGNYGARRSGPLR</sequence>
<evidence type="ECO:0000256" key="2">
    <source>
        <dbReference type="SAM" id="Phobius"/>
    </source>
</evidence>
<protein>
    <submittedName>
        <fullName evidence="3">Uncharacterized protein</fullName>
    </submittedName>
</protein>
<dbReference type="Proteomes" id="UP000606974">
    <property type="component" value="Unassembled WGS sequence"/>
</dbReference>
<proteinExistence type="predicted"/>
<feature type="region of interest" description="Disordered" evidence="1">
    <location>
        <begin position="1"/>
        <end position="23"/>
    </location>
</feature>
<feature type="compositionally biased region" description="Basic and acidic residues" evidence="1">
    <location>
        <begin position="287"/>
        <end position="302"/>
    </location>
</feature>
<evidence type="ECO:0000313" key="4">
    <source>
        <dbReference type="Proteomes" id="UP000606974"/>
    </source>
</evidence>
<keyword evidence="4" id="KW-1185">Reference proteome</keyword>
<evidence type="ECO:0000313" key="3">
    <source>
        <dbReference type="EMBL" id="KAF7507987.1"/>
    </source>
</evidence>
<dbReference type="OrthoDB" id="10385022at2759"/>
<organism evidence="3 4">
    <name type="scientific">Endocarpon pusillum</name>
    <dbReference type="NCBI Taxonomy" id="364733"/>
    <lineage>
        <taxon>Eukaryota</taxon>
        <taxon>Fungi</taxon>
        <taxon>Dikarya</taxon>
        <taxon>Ascomycota</taxon>
        <taxon>Pezizomycotina</taxon>
        <taxon>Eurotiomycetes</taxon>
        <taxon>Chaetothyriomycetidae</taxon>
        <taxon>Verrucariales</taxon>
        <taxon>Verrucariaceae</taxon>
        <taxon>Endocarpon</taxon>
    </lineage>
</organism>
<feature type="compositionally biased region" description="Polar residues" evidence="1">
    <location>
        <begin position="303"/>
        <end position="318"/>
    </location>
</feature>
<keyword evidence="2" id="KW-0472">Membrane</keyword>
<gene>
    <name evidence="3" type="ORF">GJ744_009884</name>
</gene>
<feature type="transmembrane region" description="Helical" evidence="2">
    <location>
        <begin position="114"/>
        <end position="137"/>
    </location>
</feature>
<name>A0A8H7E3G7_9EURO</name>
<dbReference type="EMBL" id="JAACFV010000060">
    <property type="protein sequence ID" value="KAF7507987.1"/>
    <property type="molecule type" value="Genomic_DNA"/>
</dbReference>
<feature type="region of interest" description="Disordered" evidence="1">
    <location>
        <begin position="80"/>
        <end position="105"/>
    </location>
</feature>
<comment type="caution">
    <text evidence="3">The sequence shown here is derived from an EMBL/GenBank/DDBJ whole genome shotgun (WGS) entry which is preliminary data.</text>
</comment>
<evidence type="ECO:0000256" key="1">
    <source>
        <dbReference type="SAM" id="MobiDB-lite"/>
    </source>
</evidence>